<organism evidence="3 4">
    <name type="scientific">Georgenia soli</name>
    <dbReference type="NCBI Taxonomy" id="638953"/>
    <lineage>
        <taxon>Bacteria</taxon>
        <taxon>Bacillati</taxon>
        <taxon>Actinomycetota</taxon>
        <taxon>Actinomycetes</taxon>
        <taxon>Micrococcales</taxon>
        <taxon>Bogoriellaceae</taxon>
        <taxon>Georgenia</taxon>
    </lineage>
</organism>
<evidence type="ECO:0000313" key="3">
    <source>
        <dbReference type="EMBL" id="PFG39825.1"/>
    </source>
</evidence>
<dbReference type="SUPFAM" id="SSF47203">
    <property type="entry name" value="Acyl-CoA dehydrogenase C-terminal domain-like"/>
    <property type="match status" value="1"/>
</dbReference>
<accession>A0A2A9ENJ7</accession>
<dbReference type="GO" id="GO:0050660">
    <property type="term" value="F:flavin adenine dinucleotide binding"/>
    <property type="evidence" value="ECO:0007669"/>
    <property type="project" value="InterPro"/>
</dbReference>
<dbReference type="Gene3D" id="1.10.540.10">
    <property type="entry name" value="Acyl-CoA dehydrogenase/oxidase, N-terminal domain"/>
    <property type="match status" value="1"/>
</dbReference>
<protein>
    <submittedName>
        <fullName evidence="3">Alkylation response protein AidB-like acyl-CoA dehydrogenase</fullName>
    </submittedName>
</protein>
<dbReference type="GO" id="GO:0016627">
    <property type="term" value="F:oxidoreductase activity, acting on the CH-CH group of donors"/>
    <property type="evidence" value="ECO:0007669"/>
    <property type="project" value="InterPro"/>
</dbReference>
<dbReference type="PIRSF" id="PIRSF016578">
    <property type="entry name" value="HsaA"/>
    <property type="match status" value="1"/>
</dbReference>
<sequence length="393" mass="42712">MNSVLDAINHRAQFFAADAPVSNRLGRLTDEAASALRAVGIMRMLQPARFGGFESHPVDFLRAVHRLASISPSAGWVSGVVGLHPWEVGQFGDETQSEVWGADPDTWIASPYAPMGRATSTPGGYTFSGQWSFSSGTDHCTWAILGGLDVSKRESPLHFLIPRRDYEILDGTWDVAGLEGTGSKDVRVSNAFVPTEHVLAFRDVSHGNASERWIDVAPLYRMPYVVLFPGAITAATLGITQGALEQYLMETGTRPKSDAQLISMAESAETIESAARILFDDVERTFDTVSAGKSVPIGERIRIRRNQVSGVRKAVAAVNELHRISGSVGLRNHQVFSRFWRDANVGANHATNSAEPILRGYGLHRTGQEVPEVLRMGTAPEHDAIPALATNRS</sequence>
<dbReference type="InterPro" id="IPR013107">
    <property type="entry name" value="Acyl-CoA_DH_C"/>
</dbReference>
<proteinExistence type="predicted"/>
<dbReference type="OrthoDB" id="3404950at2"/>
<dbReference type="Gene3D" id="1.20.140.10">
    <property type="entry name" value="Butyryl-CoA Dehydrogenase, subunit A, domain 3"/>
    <property type="match status" value="1"/>
</dbReference>
<dbReference type="RefSeq" id="WP_098483859.1">
    <property type="nucleotide sequence ID" value="NZ_PDJI01000004.1"/>
</dbReference>
<dbReference type="Pfam" id="PF08028">
    <property type="entry name" value="Acyl-CoA_dh_2"/>
    <property type="match status" value="1"/>
</dbReference>
<dbReference type="AlphaFoldDB" id="A0A2A9ENJ7"/>
<keyword evidence="1" id="KW-0560">Oxidoreductase</keyword>
<gene>
    <name evidence="3" type="ORF">ATJ97_2343</name>
</gene>
<feature type="domain" description="Acyl-CoA dehydrogenase C-terminal" evidence="2">
    <location>
        <begin position="232"/>
        <end position="352"/>
    </location>
</feature>
<keyword evidence="4" id="KW-1185">Reference proteome</keyword>
<evidence type="ECO:0000256" key="1">
    <source>
        <dbReference type="ARBA" id="ARBA00023002"/>
    </source>
</evidence>
<evidence type="ECO:0000259" key="2">
    <source>
        <dbReference type="Pfam" id="PF08028"/>
    </source>
</evidence>
<dbReference type="InterPro" id="IPR037069">
    <property type="entry name" value="AcylCoA_DH/ox_N_sf"/>
</dbReference>
<dbReference type="Proteomes" id="UP000222106">
    <property type="component" value="Unassembled WGS sequence"/>
</dbReference>
<dbReference type="InterPro" id="IPR046373">
    <property type="entry name" value="Acyl-CoA_Oxase/DH_mid-dom_sf"/>
</dbReference>
<comment type="caution">
    <text evidence="3">The sequence shown here is derived from an EMBL/GenBank/DDBJ whole genome shotgun (WGS) entry which is preliminary data.</text>
</comment>
<reference evidence="3 4" key="1">
    <citation type="submission" date="2017-10" db="EMBL/GenBank/DDBJ databases">
        <title>Sequencing the genomes of 1000 actinobacteria strains.</title>
        <authorList>
            <person name="Klenk H.-P."/>
        </authorList>
    </citation>
    <scope>NUCLEOTIDE SEQUENCE [LARGE SCALE GENOMIC DNA]</scope>
    <source>
        <strain evidence="3 4">DSM 21838</strain>
    </source>
</reference>
<dbReference type="Gene3D" id="2.40.110.10">
    <property type="entry name" value="Butyryl-CoA Dehydrogenase, subunit A, domain 2"/>
    <property type="match status" value="1"/>
</dbReference>
<evidence type="ECO:0000313" key="4">
    <source>
        <dbReference type="Proteomes" id="UP000222106"/>
    </source>
</evidence>
<dbReference type="InterPro" id="IPR009100">
    <property type="entry name" value="AcylCoA_DH/oxidase_NM_dom_sf"/>
</dbReference>
<dbReference type="EMBL" id="PDJI01000004">
    <property type="protein sequence ID" value="PFG39825.1"/>
    <property type="molecule type" value="Genomic_DNA"/>
</dbReference>
<dbReference type="InterPro" id="IPR036250">
    <property type="entry name" value="AcylCo_DH-like_C"/>
</dbReference>
<dbReference type="SUPFAM" id="SSF56645">
    <property type="entry name" value="Acyl-CoA dehydrogenase NM domain-like"/>
    <property type="match status" value="1"/>
</dbReference>
<name>A0A2A9ENJ7_9MICO</name>